<name>A0ABQ4KH23_9BACI</name>
<dbReference type="InterPro" id="IPR043149">
    <property type="entry name" value="TagF_N"/>
</dbReference>
<dbReference type="SUPFAM" id="SSF53756">
    <property type="entry name" value="UDP-Glycosyltransferase/glycogen phosphorylase"/>
    <property type="match status" value="1"/>
</dbReference>
<dbReference type="Pfam" id="PF04464">
    <property type="entry name" value="Glyphos_transf"/>
    <property type="match status" value="1"/>
</dbReference>
<reference evidence="7 8" key="1">
    <citation type="submission" date="2021-03" db="EMBL/GenBank/DDBJ databases">
        <title>Antimicrobial resistance genes in bacteria isolated from Japanese honey, and their potential for conferring macrolide and lincosamide resistance in the American foulbrood pathogen Paenibacillus larvae.</title>
        <authorList>
            <person name="Okamoto M."/>
            <person name="Kumagai M."/>
            <person name="Kanamori H."/>
            <person name="Takamatsu D."/>
        </authorList>
    </citation>
    <scope>NUCLEOTIDE SEQUENCE [LARGE SCALE GENOMIC DNA]</scope>
    <source>
        <strain evidence="7 8">J8TS2</strain>
    </source>
</reference>
<evidence type="ECO:0000256" key="5">
    <source>
        <dbReference type="ARBA" id="ARBA00022944"/>
    </source>
</evidence>
<dbReference type="PANTHER" id="PTHR37316">
    <property type="entry name" value="TEICHOIC ACID GLYCEROL-PHOSPHATE PRIMASE"/>
    <property type="match status" value="1"/>
</dbReference>
<evidence type="ECO:0008006" key="9">
    <source>
        <dbReference type="Google" id="ProtNLM"/>
    </source>
</evidence>
<keyword evidence="4" id="KW-0808">Transferase</keyword>
<dbReference type="Proteomes" id="UP000679950">
    <property type="component" value="Unassembled WGS sequence"/>
</dbReference>
<evidence type="ECO:0000256" key="2">
    <source>
        <dbReference type="ARBA" id="ARBA00010488"/>
    </source>
</evidence>
<proteinExistence type="inferred from homology"/>
<organism evidence="7 8">
    <name type="scientific">Lederbergia ruris</name>
    <dbReference type="NCBI Taxonomy" id="217495"/>
    <lineage>
        <taxon>Bacteria</taxon>
        <taxon>Bacillati</taxon>
        <taxon>Bacillota</taxon>
        <taxon>Bacilli</taxon>
        <taxon>Bacillales</taxon>
        <taxon>Bacillaceae</taxon>
        <taxon>Lederbergia</taxon>
    </lineage>
</organism>
<dbReference type="PANTHER" id="PTHR37316:SF3">
    <property type="entry name" value="TEICHOIC ACID GLYCEROL-PHOSPHATE TRANSFERASE"/>
    <property type="match status" value="1"/>
</dbReference>
<dbReference type="Gene3D" id="3.40.50.11820">
    <property type="match status" value="1"/>
</dbReference>
<dbReference type="Gene3D" id="3.40.50.12580">
    <property type="match status" value="1"/>
</dbReference>
<dbReference type="EMBL" id="BORB01000010">
    <property type="protein sequence ID" value="GIN57258.1"/>
    <property type="molecule type" value="Genomic_DNA"/>
</dbReference>
<comment type="similarity">
    <text evidence="2">Belongs to the CDP-glycerol glycerophosphotransferase family.</text>
</comment>
<keyword evidence="6" id="KW-0472">Membrane</keyword>
<sequence>MTSLWSKISRSQFMLFLYKMVFKLIGQLPPNKDLIIFESFHGKQYSDNPRAIYEYLEEHHSEYEMYWSIDKRYMEQFRNMRNIKCLQRFSFQWLIKMARARYWIVNTRLPLWIPKPRNTMYVQTWHGTPLKRLGADIEEVHMPGTNTEKYKQNFTREAAKWDFLISPNEYSTKIFTRAFDYHKTIVESGYPRNDFLINHNNEETILAIKKREGIPFNKKVILYAPTWRDDQFYSKGKYKFNLHLDLEEMRERLGDQYILILRLHYLVSENLDLSGNEDFVIDLSNHEDIRELYVISDMLITDYSSVFFDYANLKRPMLFYVYDLEEYRDNLRGFYFDFENKAPGPLVKNTDDLMKEIKLIEENGYTSSKVTMEFNERFCSLEDGQASKRVINEILL</sequence>
<evidence type="ECO:0000256" key="4">
    <source>
        <dbReference type="ARBA" id="ARBA00022679"/>
    </source>
</evidence>
<evidence type="ECO:0000256" key="6">
    <source>
        <dbReference type="ARBA" id="ARBA00023136"/>
    </source>
</evidence>
<evidence type="ECO:0000313" key="7">
    <source>
        <dbReference type="EMBL" id="GIN57258.1"/>
    </source>
</evidence>
<keyword evidence="5" id="KW-0777">Teichoic acid biosynthesis</keyword>
<accession>A0ABQ4KH23</accession>
<comment type="subcellular location">
    <subcellularLocation>
        <location evidence="1">Cell membrane</location>
        <topology evidence="1">Peripheral membrane protein</topology>
    </subcellularLocation>
</comment>
<evidence type="ECO:0000313" key="8">
    <source>
        <dbReference type="Proteomes" id="UP000679950"/>
    </source>
</evidence>
<evidence type="ECO:0000256" key="1">
    <source>
        <dbReference type="ARBA" id="ARBA00004202"/>
    </source>
</evidence>
<comment type="caution">
    <text evidence="7">The sequence shown here is derived from an EMBL/GenBank/DDBJ whole genome shotgun (WGS) entry which is preliminary data.</text>
</comment>
<protein>
    <recommendedName>
        <fullName evidence="9">Teichoic acid poly(glycerol phosphate) polymerase</fullName>
    </recommendedName>
</protein>
<dbReference type="InterPro" id="IPR051612">
    <property type="entry name" value="Teichoic_Acid_Biosynth"/>
</dbReference>
<dbReference type="InterPro" id="IPR007554">
    <property type="entry name" value="Glycerophosphate_synth"/>
</dbReference>
<keyword evidence="3" id="KW-1003">Cell membrane</keyword>
<keyword evidence="8" id="KW-1185">Reference proteome</keyword>
<dbReference type="InterPro" id="IPR043148">
    <property type="entry name" value="TagF_C"/>
</dbReference>
<evidence type="ECO:0000256" key="3">
    <source>
        <dbReference type="ARBA" id="ARBA00022475"/>
    </source>
</evidence>
<gene>
    <name evidence="7" type="ORF">J8TS2_15770</name>
</gene>